<protein>
    <recommendedName>
        <fullName evidence="7">ABC transporter domain-containing protein</fullName>
    </recommendedName>
</protein>
<dbReference type="InterPro" id="IPR027417">
    <property type="entry name" value="P-loop_NTPase"/>
</dbReference>
<dbReference type="SUPFAM" id="SSF52540">
    <property type="entry name" value="P-loop containing nucleoside triphosphate hydrolases"/>
    <property type="match status" value="1"/>
</dbReference>
<dbReference type="PANTHER" id="PTHR48041">
    <property type="entry name" value="ABC TRANSPORTER G FAMILY MEMBER 28"/>
    <property type="match status" value="1"/>
</dbReference>
<keyword evidence="4" id="KW-0812">Transmembrane</keyword>
<dbReference type="GO" id="GO:0005524">
    <property type="term" value="F:ATP binding"/>
    <property type="evidence" value="ECO:0007669"/>
    <property type="project" value="InterPro"/>
</dbReference>
<evidence type="ECO:0000256" key="4">
    <source>
        <dbReference type="ARBA" id="ARBA00022692"/>
    </source>
</evidence>
<comment type="caution">
    <text evidence="8">The sequence shown here is derived from an EMBL/GenBank/DDBJ whole genome shotgun (WGS) entry which is preliminary data.</text>
</comment>
<evidence type="ECO:0000256" key="1">
    <source>
        <dbReference type="ARBA" id="ARBA00004141"/>
    </source>
</evidence>
<dbReference type="GO" id="GO:0042626">
    <property type="term" value="F:ATPase-coupled transmembrane transporter activity"/>
    <property type="evidence" value="ECO:0007669"/>
    <property type="project" value="TreeGrafter"/>
</dbReference>
<feature type="domain" description="ABC transporter" evidence="7">
    <location>
        <begin position="66"/>
        <end position="144"/>
    </location>
</feature>
<gene>
    <name evidence="8" type="ORF">XAT740_LOCUS26078</name>
</gene>
<dbReference type="EMBL" id="CAJNOR010002099">
    <property type="protein sequence ID" value="CAF1247602.1"/>
    <property type="molecule type" value="Genomic_DNA"/>
</dbReference>
<keyword evidence="6" id="KW-0472">Membrane</keyword>
<proteinExistence type="inferred from homology"/>
<keyword evidence="3" id="KW-0813">Transport</keyword>
<dbReference type="GO" id="GO:0005886">
    <property type="term" value="C:plasma membrane"/>
    <property type="evidence" value="ECO:0007669"/>
    <property type="project" value="TreeGrafter"/>
</dbReference>
<evidence type="ECO:0000256" key="3">
    <source>
        <dbReference type="ARBA" id="ARBA00022448"/>
    </source>
</evidence>
<evidence type="ECO:0000256" key="5">
    <source>
        <dbReference type="ARBA" id="ARBA00022989"/>
    </source>
</evidence>
<sequence>MAIDVERIPLMTSQKTTNSISIQESTLSWLNVFVEVPGSPSRYELSTSTGNILHKNQQSRRSLLYDLSGIARSGQILAVMGATGVGKTTLMNVLSGQYTDNTLTTAGNVYLNGQLTTRTQRQSSNAIGYVEQYEPFIETMTLQEHLIF</sequence>
<reference evidence="8" key="1">
    <citation type="submission" date="2021-02" db="EMBL/GenBank/DDBJ databases">
        <authorList>
            <person name="Nowell W R."/>
        </authorList>
    </citation>
    <scope>NUCLEOTIDE SEQUENCE</scope>
</reference>
<evidence type="ECO:0000313" key="8">
    <source>
        <dbReference type="EMBL" id="CAF1247602.1"/>
    </source>
</evidence>
<evidence type="ECO:0000256" key="2">
    <source>
        <dbReference type="ARBA" id="ARBA00005814"/>
    </source>
</evidence>
<accession>A0A814ZTD6</accession>
<dbReference type="InterPro" id="IPR003439">
    <property type="entry name" value="ABC_transporter-like_ATP-bd"/>
</dbReference>
<organism evidence="8 9">
    <name type="scientific">Adineta ricciae</name>
    <name type="common">Rotifer</name>
    <dbReference type="NCBI Taxonomy" id="249248"/>
    <lineage>
        <taxon>Eukaryota</taxon>
        <taxon>Metazoa</taxon>
        <taxon>Spiralia</taxon>
        <taxon>Gnathifera</taxon>
        <taxon>Rotifera</taxon>
        <taxon>Eurotatoria</taxon>
        <taxon>Bdelloidea</taxon>
        <taxon>Adinetida</taxon>
        <taxon>Adinetidae</taxon>
        <taxon>Adineta</taxon>
    </lineage>
</organism>
<dbReference type="Pfam" id="PF00005">
    <property type="entry name" value="ABC_tran"/>
    <property type="match status" value="1"/>
</dbReference>
<dbReference type="AlphaFoldDB" id="A0A814ZTD6"/>
<evidence type="ECO:0000256" key="6">
    <source>
        <dbReference type="ARBA" id="ARBA00023136"/>
    </source>
</evidence>
<feature type="non-terminal residue" evidence="8">
    <location>
        <position position="1"/>
    </location>
</feature>
<dbReference type="InterPro" id="IPR050352">
    <property type="entry name" value="ABCG_transporters"/>
</dbReference>
<evidence type="ECO:0000259" key="7">
    <source>
        <dbReference type="Pfam" id="PF00005"/>
    </source>
</evidence>
<dbReference type="Proteomes" id="UP000663828">
    <property type="component" value="Unassembled WGS sequence"/>
</dbReference>
<dbReference type="Gene3D" id="3.40.50.300">
    <property type="entry name" value="P-loop containing nucleotide triphosphate hydrolases"/>
    <property type="match status" value="1"/>
</dbReference>
<keyword evidence="9" id="KW-1185">Reference proteome</keyword>
<keyword evidence="5" id="KW-1133">Transmembrane helix</keyword>
<comment type="subcellular location">
    <subcellularLocation>
        <location evidence="1">Membrane</location>
        <topology evidence="1">Multi-pass membrane protein</topology>
    </subcellularLocation>
</comment>
<comment type="similarity">
    <text evidence="2">Belongs to the ABC transporter superfamily. ABCG family. Eye pigment precursor importer (TC 3.A.1.204) subfamily.</text>
</comment>
<name>A0A814ZTD6_ADIRI</name>
<dbReference type="PANTHER" id="PTHR48041:SF139">
    <property type="entry name" value="PROTEIN SCARLET"/>
    <property type="match status" value="1"/>
</dbReference>
<dbReference type="GO" id="GO:0016887">
    <property type="term" value="F:ATP hydrolysis activity"/>
    <property type="evidence" value="ECO:0007669"/>
    <property type="project" value="InterPro"/>
</dbReference>
<evidence type="ECO:0000313" key="9">
    <source>
        <dbReference type="Proteomes" id="UP000663828"/>
    </source>
</evidence>